<protein>
    <submittedName>
        <fullName evidence="2">Uncharacterized protein</fullName>
    </submittedName>
</protein>
<dbReference type="Proteomes" id="UP000710385">
    <property type="component" value="Unassembled WGS sequence"/>
</dbReference>
<feature type="transmembrane region" description="Helical" evidence="1">
    <location>
        <begin position="198"/>
        <end position="217"/>
    </location>
</feature>
<feature type="transmembrane region" description="Helical" evidence="1">
    <location>
        <begin position="370"/>
        <end position="390"/>
    </location>
</feature>
<proteinExistence type="predicted"/>
<feature type="transmembrane region" description="Helical" evidence="1">
    <location>
        <begin position="256"/>
        <end position="275"/>
    </location>
</feature>
<accession>A0A928Y5S2</accession>
<organism evidence="2 3">
    <name type="scientific">candidate division WWE3 bacterium</name>
    <dbReference type="NCBI Taxonomy" id="2053526"/>
    <lineage>
        <taxon>Bacteria</taxon>
        <taxon>Katanobacteria</taxon>
    </lineage>
</organism>
<feature type="transmembrane region" description="Helical" evidence="1">
    <location>
        <begin position="345"/>
        <end position="364"/>
    </location>
</feature>
<keyword evidence="1" id="KW-0812">Transmembrane</keyword>
<reference evidence="2" key="1">
    <citation type="submission" date="2020-05" db="EMBL/GenBank/DDBJ databases">
        <title>High-Quality Genomes of Partial-Nitritation/Anammox System by Hierarchical Clustering Based Hybrid Assembly.</title>
        <authorList>
            <person name="Liu L."/>
            <person name="Wang Y."/>
            <person name="Che Y."/>
            <person name="Chen Y."/>
            <person name="Xia Y."/>
            <person name="Luo R."/>
            <person name="Cheng S.H."/>
            <person name="Zheng C."/>
            <person name="Zhang T."/>
        </authorList>
    </citation>
    <scope>NUCLEOTIDE SEQUENCE</scope>
    <source>
        <strain evidence="2">H1_PAT1</strain>
    </source>
</reference>
<evidence type="ECO:0000313" key="2">
    <source>
        <dbReference type="EMBL" id="MBE7525413.1"/>
    </source>
</evidence>
<keyword evidence="1" id="KW-1133">Transmembrane helix</keyword>
<feature type="transmembrane region" description="Helical" evidence="1">
    <location>
        <begin position="281"/>
        <end position="300"/>
    </location>
</feature>
<sequence length="408" mass="46853">MPVLSRLGFWFRDLRASRRSSLSERYHVEVVAPDPAYIDVLRFPVELQFVLALHPEWREKLQSLFERGYGIGIRTIRSCPASLLRAVERIADVSQYRITEPWLMRLIHDTEIPVFTEDELREHYDLGMNLFDEAHLILEYRHRMKQFVLIDLEHHGAEEVDRVFVSDMDRALRPVSEMYLLHRIHADLRKDEFHPMRALAIVLLVTGPIAHALEFWVRGMGQLFAALADDVTHATSELFSLRQSGFTPKQLWKQGYVLLPVLVVAVFLVLQVEFIRAASPFFGGFVFGLAAALFPFTNVLRRYADLRSGYAALEQSGKYPAEQRPPLTMLAWRELRRTPLARGSLCGLALMPFLAGFAFLMFPGWVQNGWFLAATASIDVFIAIVVLFIFSRIGDAAYAMKVRELMRV</sequence>
<comment type="caution">
    <text evidence="2">The sequence shown here is derived from an EMBL/GenBank/DDBJ whole genome shotgun (WGS) entry which is preliminary data.</text>
</comment>
<dbReference type="EMBL" id="JABTTY010000001">
    <property type="protein sequence ID" value="MBE7525413.1"/>
    <property type="molecule type" value="Genomic_DNA"/>
</dbReference>
<name>A0A928Y5S2_UNCKA</name>
<dbReference type="AlphaFoldDB" id="A0A928Y5S2"/>
<evidence type="ECO:0000256" key="1">
    <source>
        <dbReference type="SAM" id="Phobius"/>
    </source>
</evidence>
<keyword evidence="1" id="KW-0472">Membrane</keyword>
<evidence type="ECO:0000313" key="3">
    <source>
        <dbReference type="Proteomes" id="UP000710385"/>
    </source>
</evidence>
<gene>
    <name evidence="2" type="ORF">HS096_03445</name>
</gene>